<protein>
    <submittedName>
        <fullName evidence="1">Uncharacterized protein</fullName>
    </submittedName>
</protein>
<dbReference type="Proteomes" id="UP000324800">
    <property type="component" value="Unassembled WGS sequence"/>
</dbReference>
<gene>
    <name evidence="1" type="ORF">EZS28_008695</name>
</gene>
<evidence type="ECO:0000313" key="1">
    <source>
        <dbReference type="EMBL" id="KAA6395775.1"/>
    </source>
</evidence>
<dbReference type="PANTHER" id="PTHR33050">
    <property type="entry name" value="REVERSE TRANSCRIPTASE DOMAIN-CONTAINING PROTEIN"/>
    <property type="match status" value="1"/>
</dbReference>
<evidence type="ECO:0000313" key="2">
    <source>
        <dbReference type="Proteomes" id="UP000324800"/>
    </source>
</evidence>
<sequence>MDLPLEILKELYRWIKKSSRKQKILEIRPYSTSNYSNRHLTPRVGAKIQQDSGEVLVAHGAWLSYQIHWTSYWKELQAIHLGIIAFARVCKELQITNLQIRSDNSIAVFDLKKLRATDTLAPAVKEIYLTCQHLNMKIITQYVPGKINIIADAQSRLFRSGDYNLQTYYLNQIGMIWNIQLTLDLFASSTTKLLPRYLTANIRDQYAQWIDAFSNIWTNEILLVHSPIPIMSRLISYLNNDATLTFEIGPWWSGQQWITSLMNQSSRYLIFEQSSQCLIKRLSKENQQKLFSSRKDSSIPHGPVVEMERMLLTQNLDRIGLSRTAQQLLINGQKFETQRDYLYSMRTQAEFSYEHVLNIDQLLSISSGFLLLEVINWFIRCNPIVFSVNTLQFCQNSMLSFIFDIQQITSTPQKLAYRAGFKLSDPKQKIFQYVDIRQLFDYWRSRPDDNDLSDTKIQTKLASLLIFICFIRINETAEINLAISNIDYKNKTAILCLSPKANNSIEQYEIRRTGDPKVCPNSTLFTWLNRLYWHYGIDFEYIANLFLAT</sequence>
<dbReference type="InterPro" id="IPR052055">
    <property type="entry name" value="Hepadnavirus_pol/RT"/>
</dbReference>
<name>A0A5J4WN22_9EUKA</name>
<dbReference type="PANTHER" id="PTHR33050:SF7">
    <property type="entry name" value="RIBONUCLEASE H"/>
    <property type="match status" value="1"/>
</dbReference>
<dbReference type="OrthoDB" id="6083831at2759"/>
<dbReference type="EMBL" id="SNRW01001595">
    <property type="protein sequence ID" value="KAA6395775.1"/>
    <property type="molecule type" value="Genomic_DNA"/>
</dbReference>
<organism evidence="1 2">
    <name type="scientific">Streblomastix strix</name>
    <dbReference type="NCBI Taxonomy" id="222440"/>
    <lineage>
        <taxon>Eukaryota</taxon>
        <taxon>Metamonada</taxon>
        <taxon>Preaxostyla</taxon>
        <taxon>Oxymonadida</taxon>
        <taxon>Streblomastigidae</taxon>
        <taxon>Streblomastix</taxon>
    </lineage>
</organism>
<reference evidence="1 2" key="1">
    <citation type="submission" date="2019-03" db="EMBL/GenBank/DDBJ databases">
        <title>Single cell metagenomics reveals metabolic interactions within the superorganism composed of flagellate Streblomastix strix and complex community of Bacteroidetes bacteria on its surface.</title>
        <authorList>
            <person name="Treitli S.C."/>
            <person name="Kolisko M."/>
            <person name="Husnik F."/>
            <person name="Keeling P."/>
            <person name="Hampl V."/>
        </authorList>
    </citation>
    <scope>NUCLEOTIDE SEQUENCE [LARGE SCALE GENOMIC DNA]</scope>
    <source>
        <strain evidence="1">ST1C</strain>
    </source>
</reference>
<accession>A0A5J4WN22</accession>
<dbReference type="AlphaFoldDB" id="A0A5J4WN22"/>
<comment type="caution">
    <text evidence="1">The sequence shown here is derived from an EMBL/GenBank/DDBJ whole genome shotgun (WGS) entry which is preliminary data.</text>
</comment>
<proteinExistence type="predicted"/>